<dbReference type="SUPFAM" id="SSF56112">
    <property type="entry name" value="Protein kinase-like (PK-like)"/>
    <property type="match status" value="1"/>
</dbReference>
<keyword evidence="2" id="KW-1185">Reference proteome</keyword>
<dbReference type="InterPro" id="IPR011009">
    <property type="entry name" value="Kinase-like_dom_sf"/>
</dbReference>
<evidence type="ECO:0000313" key="2">
    <source>
        <dbReference type="Proteomes" id="UP000308652"/>
    </source>
</evidence>
<accession>A0A5C3LGZ3</accession>
<protein>
    <recommendedName>
        <fullName evidence="3">Protein kinase domain-containing protein</fullName>
    </recommendedName>
</protein>
<dbReference type="AlphaFoldDB" id="A0A5C3LGZ3"/>
<name>A0A5C3LGZ3_9AGAR</name>
<dbReference type="Proteomes" id="UP000308652">
    <property type="component" value="Unassembled WGS sequence"/>
</dbReference>
<evidence type="ECO:0000313" key="1">
    <source>
        <dbReference type="EMBL" id="TFK31895.1"/>
    </source>
</evidence>
<reference evidence="1 2" key="1">
    <citation type="journal article" date="2019" name="Nat. Ecol. Evol.">
        <title>Megaphylogeny resolves global patterns of mushroom evolution.</title>
        <authorList>
            <person name="Varga T."/>
            <person name="Krizsan K."/>
            <person name="Foldi C."/>
            <person name="Dima B."/>
            <person name="Sanchez-Garcia M."/>
            <person name="Sanchez-Ramirez S."/>
            <person name="Szollosi G.J."/>
            <person name="Szarkandi J.G."/>
            <person name="Papp V."/>
            <person name="Albert L."/>
            <person name="Andreopoulos W."/>
            <person name="Angelini C."/>
            <person name="Antonin V."/>
            <person name="Barry K.W."/>
            <person name="Bougher N.L."/>
            <person name="Buchanan P."/>
            <person name="Buyck B."/>
            <person name="Bense V."/>
            <person name="Catcheside P."/>
            <person name="Chovatia M."/>
            <person name="Cooper J."/>
            <person name="Damon W."/>
            <person name="Desjardin D."/>
            <person name="Finy P."/>
            <person name="Geml J."/>
            <person name="Haridas S."/>
            <person name="Hughes K."/>
            <person name="Justo A."/>
            <person name="Karasinski D."/>
            <person name="Kautmanova I."/>
            <person name="Kiss B."/>
            <person name="Kocsube S."/>
            <person name="Kotiranta H."/>
            <person name="LaButti K.M."/>
            <person name="Lechner B.E."/>
            <person name="Liimatainen K."/>
            <person name="Lipzen A."/>
            <person name="Lukacs Z."/>
            <person name="Mihaltcheva S."/>
            <person name="Morgado L.N."/>
            <person name="Niskanen T."/>
            <person name="Noordeloos M.E."/>
            <person name="Ohm R.A."/>
            <person name="Ortiz-Santana B."/>
            <person name="Ovrebo C."/>
            <person name="Racz N."/>
            <person name="Riley R."/>
            <person name="Savchenko A."/>
            <person name="Shiryaev A."/>
            <person name="Soop K."/>
            <person name="Spirin V."/>
            <person name="Szebenyi C."/>
            <person name="Tomsovsky M."/>
            <person name="Tulloss R.E."/>
            <person name="Uehling J."/>
            <person name="Grigoriev I.V."/>
            <person name="Vagvolgyi C."/>
            <person name="Papp T."/>
            <person name="Martin F.M."/>
            <person name="Miettinen O."/>
            <person name="Hibbett D.S."/>
            <person name="Nagy L.G."/>
        </authorList>
    </citation>
    <scope>NUCLEOTIDE SEQUENCE [LARGE SCALE GENOMIC DNA]</scope>
    <source>
        <strain evidence="1 2">CBS 166.37</strain>
    </source>
</reference>
<sequence length="193" mass="22150">RWGSAFKHKFYTVQEIMHFTDAFLKGLDFLHEHCIAHCDLLPQNTGMNILLVLIGPSLTGVCDPSASHYAIFNFGWSLVYPYDTMLEDIAVSEHCRFCIHGLPTPPGPCNPFAFDVISLGIMLQHWVWHIEDIVPDIRPFFDSMVNSDITQRFTAWQALLHFWNIHACLSLLQLDSLVTGQYWDKGMFSPHQL</sequence>
<feature type="non-terminal residue" evidence="1">
    <location>
        <position position="1"/>
    </location>
</feature>
<organism evidence="1 2">
    <name type="scientific">Crucibulum laeve</name>
    <dbReference type="NCBI Taxonomy" id="68775"/>
    <lineage>
        <taxon>Eukaryota</taxon>
        <taxon>Fungi</taxon>
        <taxon>Dikarya</taxon>
        <taxon>Basidiomycota</taxon>
        <taxon>Agaricomycotina</taxon>
        <taxon>Agaricomycetes</taxon>
        <taxon>Agaricomycetidae</taxon>
        <taxon>Agaricales</taxon>
        <taxon>Agaricineae</taxon>
        <taxon>Nidulariaceae</taxon>
        <taxon>Crucibulum</taxon>
    </lineage>
</organism>
<proteinExistence type="predicted"/>
<dbReference type="OrthoDB" id="5987198at2759"/>
<dbReference type="EMBL" id="ML213698">
    <property type="protein sequence ID" value="TFK31895.1"/>
    <property type="molecule type" value="Genomic_DNA"/>
</dbReference>
<evidence type="ECO:0008006" key="3">
    <source>
        <dbReference type="Google" id="ProtNLM"/>
    </source>
</evidence>
<dbReference type="Gene3D" id="1.10.510.10">
    <property type="entry name" value="Transferase(Phosphotransferase) domain 1"/>
    <property type="match status" value="1"/>
</dbReference>
<gene>
    <name evidence="1" type="ORF">BDQ12DRAFT_618046</name>
</gene>